<evidence type="ECO:0000256" key="6">
    <source>
        <dbReference type="ARBA" id="ARBA00022723"/>
    </source>
</evidence>
<dbReference type="GO" id="GO:0004674">
    <property type="term" value="F:protein serine/threonine kinase activity"/>
    <property type="evidence" value="ECO:0007669"/>
    <property type="project" value="UniProtKB-KW"/>
</dbReference>
<evidence type="ECO:0000259" key="17">
    <source>
        <dbReference type="PROSITE" id="PS50011"/>
    </source>
</evidence>
<dbReference type="PROSITE" id="PS50222">
    <property type="entry name" value="EF_HAND_2"/>
    <property type="match status" value="3"/>
</dbReference>
<evidence type="ECO:0000256" key="7">
    <source>
        <dbReference type="ARBA" id="ARBA00022737"/>
    </source>
</evidence>
<evidence type="ECO:0000256" key="8">
    <source>
        <dbReference type="ARBA" id="ARBA00022741"/>
    </source>
</evidence>
<comment type="similarity">
    <text evidence="12">Belongs to the protein kinase superfamily. Ser/Thr protein kinase family. CDPK subfamily.</text>
</comment>
<feature type="domain" description="Protein kinase" evidence="17">
    <location>
        <begin position="23"/>
        <end position="278"/>
    </location>
</feature>
<keyword evidence="20" id="KW-1185">Reference proteome</keyword>
<keyword evidence="10" id="KW-0106">Calcium</keyword>
<dbReference type="SMART" id="SM00054">
    <property type="entry name" value="EFh"/>
    <property type="match status" value="4"/>
</dbReference>
<dbReference type="EMBL" id="CAJZBQ010000041">
    <property type="protein sequence ID" value="CAG9326882.1"/>
    <property type="molecule type" value="Genomic_DNA"/>
</dbReference>
<dbReference type="Gene3D" id="1.10.510.10">
    <property type="entry name" value="Transferase(Phosphotransferase) domain 1"/>
    <property type="match status" value="1"/>
</dbReference>
<evidence type="ECO:0000256" key="2">
    <source>
        <dbReference type="ARBA" id="ARBA00011245"/>
    </source>
</evidence>
<feature type="domain" description="EF-hand" evidence="18">
    <location>
        <begin position="428"/>
        <end position="460"/>
    </location>
</feature>
<comment type="catalytic activity">
    <reaction evidence="14">
        <text>L-seryl-[protein] + ATP = O-phospho-L-seryl-[protein] + ADP + H(+)</text>
        <dbReference type="Rhea" id="RHEA:17989"/>
        <dbReference type="Rhea" id="RHEA-COMP:9863"/>
        <dbReference type="Rhea" id="RHEA-COMP:11604"/>
        <dbReference type="ChEBI" id="CHEBI:15378"/>
        <dbReference type="ChEBI" id="CHEBI:29999"/>
        <dbReference type="ChEBI" id="CHEBI:30616"/>
        <dbReference type="ChEBI" id="CHEBI:83421"/>
        <dbReference type="ChEBI" id="CHEBI:456216"/>
        <dbReference type="EC" id="2.7.11.1"/>
    </reaction>
</comment>
<gene>
    <name evidence="19" type="ORF">BSTOLATCC_MIC42142</name>
</gene>
<dbReference type="InterPro" id="IPR000719">
    <property type="entry name" value="Prot_kinase_dom"/>
</dbReference>
<dbReference type="GO" id="GO:0005524">
    <property type="term" value="F:ATP binding"/>
    <property type="evidence" value="ECO:0007669"/>
    <property type="project" value="UniProtKB-UniRule"/>
</dbReference>
<evidence type="ECO:0000256" key="4">
    <source>
        <dbReference type="ARBA" id="ARBA00022527"/>
    </source>
</evidence>
<evidence type="ECO:0000256" key="3">
    <source>
        <dbReference type="ARBA" id="ARBA00012513"/>
    </source>
</evidence>
<evidence type="ECO:0000256" key="11">
    <source>
        <dbReference type="ARBA" id="ARBA00022840"/>
    </source>
</evidence>
<dbReference type="InterPro" id="IPR008271">
    <property type="entry name" value="Ser/Thr_kinase_AS"/>
</dbReference>
<dbReference type="AlphaFoldDB" id="A0AAU9JRC0"/>
<keyword evidence="7" id="KW-0677">Repeat</keyword>
<dbReference type="PROSITE" id="PS00108">
    <property type="entry name" value="PROTEIN_KINASE_ST"/>
    <property type="match status" value="1"/>
</dbReference>
<dbReference type="PANTHER" id="PTHR24349">
    <property type="entry name" value="SERINE/THREONINE-PROTEIN KINASE"/>
    <property type="match status" value="1"/>
</dbReference>
<evidence type="ECO:0000256" key="9">
    <source>
        <dbReference type="ARBA" id="ARBA00022777"/>
    </source>
</evidence>
<dbReference type="InterPro" id="IPR017441">
    <property type="entry name" value="Protein_kinase_ATP_BS"/>
</dbReference>
<name>A0AAU9JRC0_9CILI</name>
<comment type="caution">
    <text evidence="19">The sequence shown here is derived from an EMBL/GenBank/DDBJ whole genome shotgun (WGS) entry which is preliminary data.</text>
</comment>
<evidence type="ECO:0000256" key="13">
    <source>
        <dbReference type="ARBA" id="ARBA00047899"/>
    </source>
</evidence>
<dbReference type="SUPFAM" id="SSF47473">
    <property type="entry name" value="EF-hand"/>
    <property type="match status" value="1"/>
</dbReference>
<evidence type="ECO:0000313" key="20">
    <source>
        <dbReference type="Proteomes" id="UP001162131"/>
    </source>
</evidence>
<dbReference type="EC" id="2.7.11.1" evidence="3"/>
<dbReference type="SMART" id="SM00220">
    <property type="entry name" value="S_TKc"/>
    <property type="match status" value="1"/>
</dbReference>
<dbReference type="InterPro" id="IPR011992">
    <property type="entry name" value="EF-hand-dom_pair"/>
</dbReference>
<comment type="catalytic activity">
    <reaction evidence="13">
        <text>L-threonyl-[protein] + ATP = O-phospho-L-threonyl-[protein] + ADP + H(+)</text>
        <dbReference type="Rhea" id="RHEA:46608"/>
        <dbReference type="Rhea" id="RHEA-COMP:11060"/>
        <dbReference type="Rhea" id="RHEA-COMP:11605"/>
        <dbReference type="ChEBI" id="CHEBI:15378"/>
        <dbReference type="ChEBI" id="CHEBI:30013"/>
        <dbReference type="ChEBI" id="CHEBI:30616"/>
        <dbReference type="ChEBI" id="CHEBI:61977"/>
        <dbReference type="ChEBI" id="CHEBI:456216"/>
        <dbReference type="EC" id="2.7.11.1"/>
    </reaction>
</comment>
<evidence type="ECO:0000313" key="19">
    <source>
        <dbReference type="EMBL" id="CAG9326882.1"/>
    </source>
</evidence>
<dbReference type="InterPro" id="IPR002048">
    <property type="entry name" value="EF_hand_dom"/>
</dbReference>
<keyword evidence="5" id="KW-0808">Transferase</keyword>
<organism evidence="19 20">
    <name type="scientific">Blepharisma stoltei</name>
    <dbReference type="NCBI Taxonomy" id="1481888"/>
    <lineage>
        <taxon>Eukaryota</taxon>
        <taxon>Sar</taxon>
        <taxon>Alveolata</taxon>
        <taxon>Ciliophora</taxon>
        <taxon>Postciliodesmatophora</taxon>
        <taxon>Heterotrichea</taxon>
        <taxon>Heterotrichida</taxon>
        <taxon>Blepharismidae</taxon>
        <taxon>Blepharisma</taxon>
    </lineage>
</organism>
<evidence type="ECO:0000256" key="10">
    <source>
        <dbReference type="ARBA" id="ARBA00022837"/>
    </source>
</evidence>
<accession>A0AAU9JRC0</accession>
<reference evidence="19" key="1">
    <citation type="submission" date="2021-09" db="EMBL/GenBank/DDBJ databases">
        <authorList>
            <consortium name="AG Swart"/>
            <person name="Singh M."/>
            <person name="Singh A."/>
            <person name="Seah K."/>
            <person name="Emmerich C."/>
        </authorList>
    </citation>
    <scope>NUCLEOTIDE SEQUENCE</scope>
    <source>
        <strain evidence="19">ATCC30299</strain>
    </source>
</reference>
<dbReference type="Proteomes" id="UP001162131">
    <property type="component" value="Unassembled WGS sequence"/>
</dbReference>
<feature type="domain" description="EF-hand" evidence="18">
    <location>
        <begin position="390"/>
        <end position="425"/>
    </location>
</feature>
<dbReference type="FunFam" id="3.30.200.20:FF:000315">
    <property type="entry name" value="Calcium-dependent protein kinase 3"/>
    <property type="match status" value="1"/>
</dbReference>
<dbReference type="Pfam" id="PF13499">
    <property type="entry name" value="EF-hand_7"/>
    <property type="match status" value="2"/>
</dbReference>
<comment type="subunit">
    <text evidence="2">Monomer.</text>
</comment>
<dbReference type="PROSITE" id="PS00018">
    <property type="entry name" value="EF_HAND_1"/>
    <property type="match status" value="3"/>
</dbReference>
<dbReference type="FunFam" id="1.10.238.10:FF:000001">
    <property type="entry name" value="Calmodulin 1"/>
    <property type="match status" value="1"/>
</dbReference>
<evidence type="ECO:0000256" key="12">
    <source>
        <dbReference type="ARBA" id="ARBA00024334"/>
    </source>
</evidence>
<evidence type="ECO:0000256" key="1">
    <source>
        <dbReference type="ARBA" id="ARBA00001946"/>
    </source>
</evidence>
<keyword evidence="6" id="KW-0479">Metal-binding</keyword>
<dbReference type="CDD" id="cd05117">
    <property type="entry name" value="STKc_CAMK"/>
    <property type="match status" value="1"/>
</dbReference>
<keyword evidence="4 16" id="KW-0723">Serine/threonine-protein kinase</keyword>
<keyword evidence="8 15" id="KW-0547">Nucleotide-binding</keyword>
<dbReference type="InterPro" id="IPR018247">
    <property type="entry name" value="EF_Hand_1_Ca_BS"/>
</dbReference>
<dbReference type="PROSITE" id="PS50011">
    <property type="entry name" value="PROTEIN_KINASE_DOM"/>
    <property type="match status" value="1"/>
</dbReference>
<evidence type="ECO:0000256" key="15">
    <source>
        <dbReference type="PROSITE-ProRule" id="PRU10141"/>
    </source>
</evidence>
<dbReference type="SUPFAM" id="SSF56112">
    <property type="entry name" value="Protein kinase-like (PK-like)"/>
    <property type="match status" value="1"/>
</dbReference>
<dbReference type="Pfam" id="PF00069">
    <property type="entry name" value="Pkinase"/>
    <property type="match status" value="1"/>
</dbReference>
<keyword evidence="11 15" id="KW-0067">ATP-binding</keyword>
<dbReference type="Gene3D" id="3.30.200.20">
    <property type="entry name" value="Phosphorylase Kinase, domain 1"/>
    <property type="match status" value="1"/>
</dbReference>
<dbReference type="PROSITE" id="PS00107">
    <property type="entry name" value="PROTEIN_KINASE_ATP"/>
    <property type="match status" value="1"/>
</dbReference>
<dbReference type="InterPro" id="IPR050205">
    <property type="entry name" value="CDPK_Ser/Thr_kinases"/>
</dbReference>
<protein>
    <recommendedName>
        <fullName evidence="3">non-specific serine/threonine protein kinase</fullName>
        <ecNumber evidence="3">2.7.11.1</ecNumber>
    </recommendedName>
</protein>
<comment type="cofactor">
    <cofactor evidence="1">
        <name>Mg(2+)</name>
        <dbReference type="ChEBI" id="CHEBI:18420"/>
    </cofactor>
</comment>
<evidence type="ECO:0000256" key="5">
    <source>
        <dbReference type="ARBA" id="ARBA00022679"/>
    </source>
</evidence>
<proteinExistence type="inferred from homology"/>
<dbReference type="FunFam" id="1.10.510.10:FF:000571">
    <property type="entry name" value="Maternal embryonic leucine zipper kinase"/>
    <property type="match status" value="1"/>
</dbReference>
<evidence type="ECO:0000256" key="14">
    <source>
        <dbReference type="ARBA" id="ARBA00048679"/>
    </source>
</evidence>
<evidence type="ECO:0000256" key="16">
    <source>
        <dbReference type="RuleBase" id="RU000304"/>
    </source>
</evidence>
<feature type="domain" description="EF-hand" evidence="18">
    <location>
        <begin position="319"/>
        <end position="354"/>
    </location>
</feature>
<dbReference type="CDD" id="cd00051">
    <property type="entry name" value="EFh"/>
    <property type="match status" value="1"/>
</dbReference>
<keyword evidence="9" id="KW-0418">Kinase</keyword>
<dbReference type="GO" id="GO:0005509">
    <property type="term" value="F:calcium ion binding"/>
    <property type="evidence" value="ECO:0007669"/>
    <property type="project" value="InterPro"/>
</dbReference>
<evidence type="ECO:0000259" key="18">
    <source>
        <dbReference type="PROSITE" id="PS50222"/>
    </source>
</evidence>
<dbReference type="InterPro" id="IPR011009">
    <property type="entry name" value="Kinase-like_dom_sf"/>
</dbReference>
<dbReference type="Gene3D" id="1.10.238.10">
    <property type="entry name" value="EF-hand"/>
    <property type="match status" value="2"/>
</dbReference>
<feature type="binding site" evidence="15">
    <location>
        <position position="52"/>
    </location>
    <ligand>
        <name>ATP</name>
        <dbReference type="ChEBI" id="CHEBI:30616"/>
    </ligand>
</feature>
<sequence>MNEPILSKASFVHSFTCKIDERYKIFHKLGDGSYGRVFLAQHNETNQVRAIKDIPKRRLKSRERLDNEIKVLSYADHPNICRIFEFIEDESDIYLVLEHCKGGELFDFILKKGRLSELEAAILFRQLLLAINYLHSNGVCHRDIKPENLMFSEADFNSSLKLIDFGLAKFVDNPSGLMFTRAGTPFYISPEILKGSYSMSTDNWSAGVILYVMLCGYPPFYSKSDNEIFRLVLNGNYSFRGKEWTDVSPLAKDLIRHLLVVDPSLRLTAEQALKHEWLSGLTLTDTPLEININSLRSFNISRKFRKAILLCVASQCNECDISNLRTHFMRIDRNGKGSITYDELHQVLQQYSAALGDEIGSIIASMDVNRNGIIDYTEFLAASLDKSIYMQQERLITAFKVFDKNNNGLISIDDLKELLGKEDLQDNEYWEEIIRDADANGDGVVDFNDFIAAIDLRLSSQYSYIL</sequence>